<dbReference type="Proteomes" id="UP000612362">
    <property type="component" value="Unassembled WGS sequence"/>
</dbReference>
<organism evidence="2 3">
    <name type="scientific">Ktedonospora formicarum</name>
    <dbReference type="NCBI Taxonomy" id="2778364"/>
    <lineage>
        <taxon>Bacteria</taxon>
        <taxon>Bacillati</taxon>
        <taxon>Chloroflexota</taxon>
        <taxon>Ktedonobacteria</taxon>
        <taxon>Ktedonobacterales</taxon>
        <taxon>Ktedonobacteraceae</taxon>
        <taxon>Ktedonospora</taxon>
    </lineage>
</organism>
<evidence type="ECO:0000313" key="3">
    <source>
        <dbReference type="Proteomes" id="UP000612362"/>
    </source>
</evidence>
<dbReference type="Gene3D" id="1.10.630.10">
    <property type="entry name" value="Cytochrome P450"/>
    <property type="match status" value="1"/>
</dbReference>
<dbReference type="PANTHER" id="PTHR46696">
    <property type="entry name" value="P450, PUTATIVE (EUROFUNG)-RELATED"/>
    <property type="match status" value="1"/>
</dbReference>
<dbReference type="PANTHER" id="PTHR46696:SF1">
    <property type="entry name" value="CYTOCHROME P450 YJIB-RELATED"/>
    <property type="match status" value="1"/>
</dbReference>
<dbReference type="AlphaFoldDB" id="A0A8J3HRB7"/>
<proteinExistence type="inferred from homology"/>
<dbReference type="GO" id="GO:0004497">
    <property type="term" value="F:monooxygenase activity"/>
    <property type="evidence" value="ECO:0007669"/>
    <property type="project" value="InterPro"/>
</dbReference>
<sequence>MRQLSATRRAYPQNDLLSALVAGNDPDGCLLELDLLTTMGLLLNAGHETTVNLITNGMLVLLRNPEVFDRLRHNLYLAIPMVEEIQRYDPPVQFVKRTTLTDVPIAGVTIPQGASVILLLASGSP</sequence>
<dbReference type="InterPro" id="IPR036396">
    <property type="entry name" value="Cyt_P450_sf"/>
</dbReference>
<gene>
    <name evidence="2" type="ORF">KSX_00490</name>
</gene>
<dbReference type="Pfam" id="PF00067">
    <property type="entry name" value="p450"/>
    <property type="match status" value="1"/>
</dbReference>
<dbReference type="GO" id="GO:0020037">
    <property type="term" value="F:heme binding"/>
    <property type="evidence" value="ECO:0007669"/>
    <property type="project" value="InterPro"/>
</dbReference>
<dbReference type="InterPro" id="IPR001128">
    <property type="entry name" value="Cyt_P450"/>
</dbReference>
<dbReference type="SUPFAM" id="SSF48264">
    <property type="entry name" value="Cytochrome P450"/>
    <property type="match status" value="1"/>
</dbReference>
<dbReference type="EMBL" id="BNJF01000001">
    <property type="protein sequence ID" value="GHO41886.1"/>
    <property type="molecule type" value="Genomic_DNA"/>
</dbReference>
<comment type="caution">
    <text evidence="2">The sequence shown here is derived from an EMBL/GenBank/DDBJ whole genome shotgun (WGS) entry which is preliminary data.</text>
</comment>
<reference evidence="2" key="1">
    <citation type="submission" date="2020-10" db="EMBL/GenBank/DDBJ databases">
        <title>Taxonomic study of unclassified bacteria belonging to the class Ktedonobacteria.</title>
        <authorList>
            <person name="Yabe S."/>
            <person name="Wang C.M."/>
            <person name="Zheng Y."/>
            <person name="Sakai Y."/>
            <person name="Cavaletti L."/>
            <person name="Monciardini P."/>
            <person name="Donadio S."/>
        </authorList>
    </citation>
    <scope>NUCLEOTIDE SEQUENCE</scope>
    <source>
        <strain evidence="2">SOSP1-1</strain>
    </source>
</reference>
<evidence type="ECO:0008006" key="4">
    <source>
        <dbReference type="Google" id="ProtNLM"/>
    </source>
</evidence>
<keyword evidence="3" id="KW-1185">Reference proteome</keyword>
<name>A0A8J3HRB7_9CHLR</name>
<dbReference type="InterPro" id="IPR002397">
    <property type="entry name" value="Cyt_P450_B"/>
</dbReference>
<dbReference type="GO" id="GO:0016705">
    <property type="term" value="F:oxidoreductase activity, acting on paired donors, with incorporation or reduction of molecular oxygen"/>
    <property type="evidence" value="ECO:0007669"/>
    <property type="project" value="InterPro"/>
</dbReference>
<protein>
    <recommendedName>
        <fullName evidence="4">Cytochrome P450</fullName>
    </recommendedName>
</protein>
<evidence type="ECO:0000256" key="1">
    <source>
        <dbReference type="ARBA" id="ARBA00010617"/>
    </source>
</evidence>
<dbReference type="GO" id="GO:0005506">
    <property type="term" value="F:iron ion binding"/>
    <property type="evidence" value="ECO:0007669"/>
    <property type="project" value="InterPro"/>
</dbReference>
<dbReference type="PRINTS" id="PR00359">
    <property type="entry name" value="BP450"/>
</dbReference>
<accession>A0A8J3HRB7</accession>
<comment type="similarity">
    <text evidence="1">Belongs to the cytochrome P450 family.</text>
</comment>
<evidence type="ECO:0000313" key="2">
    <source>
        <dbReference type="EMBL" id="GHO41886.1"/>
    </source>
</evidence>